<accession>A0ABY6CVX5</accession>
<keyword evidence="3" id="KW-1185">Reference proteome</keyword>
<reference evidence="2" key="1">
    <citation type="submission" date="2022-10" db="EMBL/GenBank/DDBJ databases">
        <title>Comparative genomics and taxonomic characterization of three novel marine species of genus Reichenbachiella exhibiting antioxidant and polysaccharide degradation activities.</title>
        <authorList>
            <person name="Muhammad N."/>
            <person name="Lee Y.-J."/>
            <person name="Ko J."/>
            <person name="Kim S.-G."/>
        </authorList>
    </citation>
    <scope>NUCLEOTIDE SEQUENCE</scope>
    <source>
        <strain evidence="2">Wsw4-B4</strain>
    </source>
</reference>
<proteinExistence type="predicted"/>
<sequence length="96" mass="10754">MNKFKNALMMAAFILPVLFIATSCGDDDDDSKWTQEQVDEAVSDCVEEGTDKEDCECFIGKVSREYEYDAFQDDDFDLGDLAKLLEFADACGISLQ</sequence>
<evidence type="ECO:0000313" key="2">
    <source>
        <dbReference type="EMBL" id="UXX78062.1"/>
    </source>
</evidence>
<dbReference type="EMBL" id="CP106735">
    <property type="protein sequence ID" value="UXX78062.1"/>
    <property type="molecule type" value="Genomic_DNA"/>
</dbReference>
<dbReference type="PROSITE" id="PS51257">
    <property type="entry name" value="PROKAR_LIPOPROTEIN"/>
    <property type="match status" value="1"/>
</dbReference>
<dbReference type="RefSeq" id="WP_263049808.1">
    <property type="nucleotide sequence ID" value="NZ_CP106735.1"/>
</dbReference>
<feature type="chain" id="PRO_5046368703" evidence="1">
    <location>
        <begin position="26"/>
        <end position="96"/>
    </location>
</feature>
<gene>
    <name evidence="2" type="ORF">N7E81_11905</name>
</gene>
<name>A0ABY6CVX5_9BACT</name>
<protein>
    <submittedName>
        <fullName evidence="2">Uncharacterized protein</fullName>
    </submittedName>
</protein>
<dbReference type="Proteomes" id="UP001062165">
    <property type="component" value="Chromosome"/>
</dbReference>
<evidence type="ECO:0000256" key="1">
    <source>
        <dbReference type="SAM" id="SignalP"/>
    </source>
</evidence>
<feature type="signal peptide" evidence="1">
    <location>
        <begin position="1"/>
        <end position="25"/>
    </location>
</feature>
<organism evidence="2 3">
    <name type="scientific">Reichenbachiella carrageenanivorans</name>
    <dbReference type="NCBI Taxonomy" id="2979869"/>
    <lineage>
        <taxon>Bacteria</taxon>
        <taxon>Pseudomonadati</taxon>
        <taxon>Bacteroidota</taxon>
        <taxon>Cytophagia</taxon>
        <taxon>Cytophagales</taxon>
        <taxon>Reichenbachiellaceae</taxon>
        <taxon>Reichenbachiella</taxon>
    </lineage>
</organism>
<keyword evidence="1" id="KW-0732">Signal</keyword>
<evidence type="ECO:0000313" key="3">
    <source>
        <dbReference type="Proteomes" id="UP001062165"/>
    </source>
</evidence>